<reference evidence="1" key="1">
    <citation type="submission" date="2017-07" db="EMBL/GenBank/DDBJ databases">
        <authorList>
            <person name="Mikheyev A."/>
            <person name="Grau M."/>
        </authorList>
    </citation>
    <scope>NUCLEOTIDE SEQUENCE</scope>
    <source>
        <tissue evidence="1">Venom_gland</tissue>
    </source>
</reference>
<organism evidence="1">
    <name type="scientific">Micrurus lemniscatus lemniscatus</name>
    <dbReference type="NCBI Taxonomy" id="129467"/>
    <lineage>
        <taxon>Eukaryota</taxon>
        <taxon>Metazoa</taxon>
        <taxon>Chordata</taxon>
        <taxon>Craniata</taxon>
        <taxon>Vertebrata</taxon>
        <taxon>Euteleostomi</taxon>
        <taxon>Lepidosauria</taxon>
        <taxon>Squamata</taxon>
        <taxon>Bifurcata</taxon>
        <taxon>Unidentata</taxon>
        <taxon>Episquamata</taxon>
        <taxon>Toxicofera</taxon>
        <taxon>Serpentes</taxon>
        <taxon>Colubroidea</taxon>
        <taxon>Elapidae</taxon>
        <taxon>Elapinae</taxon>
        <taxon>Micrurus</taxon>
    </lineage>
</organism>
<protein>
    <submittedName>
        <fullName evidence="1">Uncharacterized protein</fullName>
    </submittedName>
</protein>
<name>A0A2D4H622_MICLE</name>
<proteinExistence type="predicted"/>
<dbReference type="EMBL" id="IACK01006697">
    <property type="protein sequence ID" value="LAA67402.1"/>
    <property type="molecule type" value="Transcribed_RNA"/>
</dbReference>
<dbReference type="AlphaFoldDB" id="A0A2D4H622"/>
<accession>A0A2D4H622</accession>
<evidence type="ECO:0000313" key="1">
    <source>
        <dbReference type="EMBL" id="LAA67402.1"/>
    </source>
</evidence>
<reference evidence="1" key="2">
    <citation type="submission" date="2017-11" db="EMBL/GenBank/DDBJ databases">
        <title>Coralsnake Venomics: Analyses of Venom Gland Transcriptomes and Proteomes of Six Brazilian Taxa.</title>
        <authorList>
            <person name="Aird S.D."/>
            <person name="Jorge da Silva N."/>
            <person name="Qiu L."/>
            <person name="Villar-Briones A."/>
            <person name="Aparecida-Saddi V."/>
            <person name="Campos-Telles M.P."/>
            <person name="Grau M."/>
            <person name="Mikheyev A.S."/>
        </authorList>
    </citation>
    <scope>NUCLEOTIDE SEQUENCE</scope>
    <source>
        <tissue evidence="1">Venom_gland</tissue>
    </source>
</reference>
<sequence>MQSYMSVEILIQVRVVLKVLFQKEIELFCFFLEDFTSHLRKKVTVLNTAKSTLKEGSKRSSVLKLNSPLNSRQGIRHHLSPVYKAVLSTVPRRFHNQMAQ</sequence>